<dbReference type="Proteomes" id="UP000297535">
    <property type="component" value="Unassembled WGS sequence"/>
</dbReference>
<dbReference type="UniPathway" id="UPA00128">
    <property type="reaction ID" value="UER00191"/>
</dbReference>
<evidence type="ECO:0000256" key="1">
    <source>
        <dbReference type="ARBA" id="ARBA00005959"/>
    </source>
</evidence>
<evidence type="ECO:0000256" key="2">
    <source>
        <dbReference type="ARBA" id="ARBA00022857"/>
    </source>
</evidence>
<dbReference type="GO" id="GO:0042351">
    <property type="term" value="P:'de novo' GDP-L-fucose biosynthetic process"/>
    <property type="evidence" value="ECO:0007669"/>
    <property type="project" value="UniProtKB-UniRule"/>
</dbReference>
<dbReference type="GO" id="GO:0070401">
    <property type="term" value="F:NADP+ binding"/>
    <property type="evidence" value="ECO:0007669"/>
    <property type="project" value="UniProtKB-UniRule"/>
</dbReference>
<dbReference type="Pfam" id="PF01370">
    <property type="entry name" value="Epimerase"/>
    <property type="match status" value="1"/>
</dbReference>
<feature type="binding site" evidence="5">
    <location>
        <begin position="119"/>
        <end position="122"/>
    </location>
    <ligand>
        <name>NADP(+)</name>
        <dbReference type="ChEBI" id="CHEBI:58349"/>
    </ligand>
</feature>
<keyword evidence="4 5" id="KW-0413">Isomerase</keyword>
<feature type="site" description="Important for catalytic activity" evidence="5">
    <location>
        <position position="121"/>
    </location>
</feature>
<accession>A0A4Z0NHG0</accession>
<dbReference type="InterPro" id="IPR036291">
    <property type="entry name" value="NAD(P)-bd_dom_sf"/>
</dbReference>
<comment type="function">
    <text evidence="5">Catalyzes the two-step NADP-dependent conversion of GDP-4-dehydro-6-deoxy-D-mannose to GDP-fucose, involving an epimerase and a reductase reaction.</text>
</comment>
<evidence type="ECO:0000256" key="4">
    <source>
        <dbReference type="ARBA" id="ARBA00023235"/>
    </source>
</evidence>
<dbReference type="HAMAP" id="MF_00956">
    <property type="entry name" value="GDP_fucose_synth"/>
    <property type="match status" value="1"/>
</dbReference>
<comment type="similarity">
    <text evidence="1 5">Belongs to the NAD(P)-dependent epimerase/dehydratase family. Fucose synthase subfamily.</text>
</comment>
<evidence type="ECO:0000256" key="5">
    <source>
        <dbReference type="HAMAP-Rule" id="MF_00956"/>
    </source>
</evidence>
<evidence type="ECO:0000313" key="7">
    <source>
        <dbReference type="EMBL" id="TGD95671.1"/>
    </source>
</evidence>
<feature type="binding site" evidence="5">
    <location>
        <position position="154"/>
    </location>
    <ligand>
        <name>NADP(+)</name>
        <dbReference type="ChEBI" id="CHEBI:58349"/>
    </ligand>
</feature>
<comment type="pathway">
    <text evidence="5">Nucleotide-sugar biosynthesis; GDP-L-fucose biosynthesis via de novo pathway; GDP-L-fucose from GDP-alpha-D-mannose: step 2/2.</text>
</comment>
<feature type="binding site" evidence="5">
    <location>
        <position position="223"/>
    </location>
    <ligand>
        <name>substrate</name>
    </ligand>
</feature>
<keyword evidence="3 5" id="KW-0560">Oxidoreductase</keyword>
<feature type="binding site" evidence="5">
    <location>
        <position position="193"/>
    </location>
    <ligand>
        <name>NADP(+)</name>
        <dbReference type="ChEBI" id="CHEBI:58349"/>
    </ligand>
</feature>
<dbReference type="InterPro" id="IPR028614">
    <property type="entry name" value="GDP_fucose/colitose_synth"/>
</dbReference>
<dbReference type="Gene3D" id="3.90.25.10">
    <property type="entry name" value="UDP-galactose 4-epimerase, domain 1"/>
    <property type="match status" value="1"/>
</dbReference>
<comment type="caution">
    <text evidence="7">The sequence shown here is derived from an EMBL/GenBank/DDBJ whole genome shotgun (WGS) entry which is preliminary data.</text>
</comment>
<dbReference type="GO" id="GO:0050577">
    <property type="term" value="F:GDP-L-fucose synthase activity"/>
    <property type="evidence" value="ECO:0007669"/>
    <property type="project" value="UniProtKB-UniRule"/>
</dbReference>
<reference evidence="7 8" key="1">
    <citation type="submission" date="2019-04" db="EMBL/GenBank/DDBJ databases">
        <authorList>
            <person name="Feng G."/>
            <person name="Zhu H."/>
        </authorList>
    </citation>
    <scope>NUCLEOTIDE SEQUENCE [LARGE SCALE GENOMIC DNA]</scope>
    <source>
        <strain evidence="7 8">6HR-1</strain>
    </source>
</reference>
<feature type="binding site" evidence="5">
    <location>
        <begin position="177"/>
        <end position="180"/>
    </location>
    <ligand>
        <name>NADP(+)</name>
        <dbReference type="ChEBI" id="CHEBI:58349"/>
    </ligand>
</feature>
<dbReference type="PANTHER" id="PTHR43238:SF1">
    <property type="entry name" value="GDP-L-FUCOSE SYNTHASE"/>
    <property type="match status" value="1"/>
</dbReference>
<dbReference type="CDD" id="cd05239">
    <property type="entry name" value="GDP_FS_SDR_e"/>
    <property type="match status" value="1"/>
</dbReference>
<dbReference type="EMBL" id="SRLB01000026">
    <property type="protein sequence ID" value="TGD95671.1"/>
    <property type="molecule type" value="Genomic_DNA"/>
</dbReference>
<protein>
    <recommendedName>
        <fullName evidence="5">GDP-L-fucose synthase</fullName>
        <ecNumber evidence="5">1.1.1.271</ecNumber>
    </recommendedName>
    <alternativeName>
        <fullName evidence="5">GDP-4-keto-6-deoxy-D-mannose-3,5-epimerase-4-reductase</fullName>
    </alternativeName>
</protein>
<name>A0A4Z0NHG0_9HYPH</name>
<feature type="binding site" evidence="5">
    <location>
        <position position="216"/>
    </location>
    <ligand>
        <name>substrate</name>
    </ligand>
</feature>
<organism evidence="7 8">
    <name type="scientific">Methylobacterium nonmethylotrophicum</name>
    <dbReference type="NCBI Taxonomy" id="1141884"/>
    <lineage>
        <taxon>Bacteria</taxon>
        <taxon>Pseudomonadati</taxon>
        <taxon>Pseudomonadota</taxon>
        <taxon>Alphaproteobacteria</taxon>
        <taxon>Hyphomicrobiales</taxon>
        <taxon>Methylobacteriaceae</taxon>
        <taxon>Methylobacterium</taxon>
    </lineage>
</organism>
<dbReference type="GO" id="GO:0016853">
    <property type="term" value="F:isomerase activity"/>
    <property type="evidence" value="ECO:0007669"/>
    <property type="project" value="UniProtKB-KW"/>
</dbReference>
<keyword evidence="8" id="KW-1185">Reference proteome</keyword>
<feature type="binding site" evidence="5">
    <location>
        <begin position="25"/>
        <end position="31"/>
    </location>
    <ligand>
        <name>NADP(+)</name>
        <dbReference type="ChEBI" id="CHEBI:58349"/>
    </ligand>
</feature>
<evidence type="ECO:0000256" key="3">
    <source>
        <dbReference type="ARBA" id="ARBA00023002"/>
    </source>
</evidence>
<dbReference type="OrthoDB" id="9811425at2"/>
<feature type="active site" description="Proton donor/acceptor" evidence="5">
    <location>
        <position position="150"/>
    </location>
</feature>
<feature type="site" description="Important for catalytic activity" evidence="5">
    <location>
        <position position="123"/>
    </location>
</feature>
<evidence type="ECO:0000313" key="8">
    <source>
        <dbReference type="Proteomes" id="UP000297535"/>
    </source>
</evidence>
<keyword evidence="5" id="KW-0511">Multifunctional enzyme</keyword>
<feature type="domain" description="NAD-dependent epimerase/dehydratase" evidence="6">
    <location>
        <begin position="21"/>
        <end position="251"/>
    </location>
</feature>
<proteinExistence type="inferred from homology"/>
<dbReference type="EC" id="1.1.1.271" evidence="5"/>
<dbReference type="AlphaFoldDB" id="A0A4Z0NHG0"/>
<evidence type="ECO:0000259" key="6">
    <source>
        <dbReference type="Pfam" id="PF01370"/>
    </source>
</evidence>
<dbReference type="PANTHER" id="PTHR43238">
    <property type="entry name" value="GDP-L-FUCOSE SYNTHASE"/>
    <property type="match status" value="1"/>
</dbReference>
<feature type="binding site" evidence="5">
    <location>
        <position position="201"/>
    </location>
    <ligand>
        <name>substrate</name>
    </ligand>
</feature>
<keyword evidence="2 5" id="KW-0521">NADP</keyword>
<dbReference type="Gene3D" id="3.40.50.720">
    <property type="entry name" value="NAD(P)-binding Rossmann-like Domain"/>
    <property type="match status" value="1"/>
</dbReference>
<dbReference type="InterPro" id="IPR001509">
    <property type="entry name" value="Epimerase_deHydtase"/>
</dbReference>
<dbReference type="SUPFAM" id="SSF51735">
    <property type="entry name" value="NAD(P)-binding Rossmann-fold domains"/>
    <property type="match status" value="1"/>
</dbReference>
<sequence>MTAPAMNPEPGLAFPLAGRRVFVAGPHGMVGSAIVRRLARVECEVLTAGRTECDLRDPAAVTEFFARTRPDAVFLAAAVVGGIHANAAYPVDFLHDNLMIAASVIGAAHRAGVAKLMFLGSSCIYPKHAPQPMTEDALLTGPLEPTNEPYAIAKIAGIKLCDAYRRQYGADFVSVMPTNLYGRGDNYHPENAHVPAALIRRFDAAKRDGAESVTVWGTGTPLREFLCADDLADACVFLMERQSWAGPLNIGTGDEVSIADFARTVAEVVGYDGRIAFDTSRPDGAPRKRLDVSRLTALGWRPRISLREGLAAAYADYLAGGGRYR</sequence>
<comment type="catalytic activity">
    <reaction evidence="5">
        <text>GDP-beta-L-fucose + NADP(+) = GDP-4-dehydro-alpha-D-rhamnose + NADPH + H(+)</text>
        <dbReference type="Rhea" id="RHEA:18885"/>
        <dbReference type="ChEBI" id="CHEBI:15378"/>
        <dbReference type="ChEBI" id="CHEBI:57273"/>
        <dbReference type="ChEBI" id="CHEBI:57783"/>
        <dbReference type="ChEBI" id="CHEBI:57964"/>
        <dbReference type="ChEBI" id="CHEBI:58349"/>
        <dbReference type="EC" id="1.1.1.271"/>
    </reaction>
</comment>
<gene>
    <name evidence="5" type="primary">fcl</name>
    <name evidence="7" type="ORF">EU555_26675</name>
</gene>
<feature type="binding site" evidence="5">
    <location>
        <position position="283"/>
    </location>
    <ligand>
        <name>substrate</name>
    </ligand>
</feature>